<dbReference type="CTD" id="9799018"/>
<evidence type="ECO:0000256" key="1">
    <source>
        <dbReference type="SAM" id="Phobius"/>
    </source>
</evidence>
<dbReference type="AlphaFoldDB" id="A0A6A5GST1"/>
<dbReference type="EMBL" id="WUAV01000004">
    <property type="protein sequence ID" value="KAF1758490.1"/>
    <property type="molecule type" value="Genomic_DNA"/>
</dbReference>
<evidence type="ECO:0000313" key="2">
    <source>
        <dbReference type="EMBL" id="KAF1758490.1"/>
    </source>
</evidence>
<accession>A0A6A5GST1</accession>
<feature type="transmembrane region" description="Helical" evidence="1">
    <location>
        <begin position="143"/>
        <end position="163"/>
    </location>
</feature>
<keyword evidence="1" id="KW-0472">Membrane</keyword>
<name>A0A6A5GST1_CAERE</name>
<dbReference type="GeneID" id="9799018"/>
<dbReference type="RefSeq" id="XP_003108520.2">
    <property type="nucleotide sequence ID" value="XM_003108472.2"/>
</dbReference>
<feature type="transmembrane region" description="Helical" evidence="1">
    <location>
        <begin position="120"/>
        <end position="137"/>
    </location>
</feature>
<proteinExistence type="predicted"/>
<protein>
    <submittedName>
        <fullName evidence="2">Uncharacterized protein</fullName>
    </submittedName>
</protein>
<evidence type="ECO:0000313" key="3">
    <source>
        <dbReference type="Proteomes" id="UP000483820"/>
    </source>
</evidence>
<gene>
    <name evidence="2" type="ORF">GCK72_014948</name>
</gene>
<reference evidence="2 3" key="1">
    <citation type="submission" date="2019-12" db="EMBL/GenBank/DDBJ databases">
        <title>Chromosome-level assembly of the Caenorhabditis remanei genome.</title>
        <authorList>
            <person name="Teterina A.A."/>
            <person name="Willis J.H."/>
            <person name="Phillips P.C."/>
        </authorList>
    </citation>
    <scope>NUCLEOTIDE SEQUENCE [LARGE SCALE GENOMIC DNA]</scope>
    <source>
        <strain evidence="2 3">PX506</strain>
        <tissue evidence="2">Whole organism</tissue>
    </source>
</reference>
<feature type="transmembrane region" description="Helical" evidence="1">
    <location>
        <begin position="12"/>
        <end position="32"/>
    </location>
</feature>
<dbReference type="Proteomes" id="UP000483820">
    <property type="component" value="Chromosome IV"/>
</dbReference>
<sequence>MNHLPPSVGGMLFRVLLLVLASANLVDAYFGLDQSEQIPKVYTCEIDGIVDNVIHQLHGNLVNCQNPPMECWIDPHEFLIKTQTLVNCQVPNDDWIFYDEKECVFQFYYRRSDCFYENRCYSMSMICVPVISFTLSFKLAAGFAILLGFCLLFLVTCCIQKLCGCKKEAKTIPQKSQIVKLREIPKEEPMRLHNNFVPLMYETAI</sequence>
<comment type="caution">
    <text evidence="2">The sequence shown here is derived from an EMBL/GenBank/DDBJ whole genome shotgun (WGS) entry which is preliminary data.</text>
</comment>
<organism evidence="2 3">
    <name type="scientific">Caenorhabditis remanei</name>
    <name type="common">Caenorhabditis vulgaris</name>
    <dbReference type="NCBI Taxonomy" id="31234"/>
    <lineage>
        <taxon>Eukaryota</taxon>
        <taxon>Metazoa</taxon>
        <taxon>Ecdysozoa</taxon>
        <taxon>Nematoda</taxon>
        <taxon>Chromadorea</taxon>
        <taxon>Rhabditida</taxon>
        <taxon>Rhabditina</taxon>
        <taxon>Rhabditomorpha</taxon>
        <taxon>Rhabditoidea</taxon>
        <taxon>Rhabditidae</taxon>
        <taxon>Peloderinae</taxon>
        <taxon>Caenorhabditis</taxon>
    </lineage>
</organism>
<keyword evidence="1" id="KW-1133">Transmembrane helix</keyword>
<dbReference type="KEGG" id="crq:GCK72_014948"/>
<keyword evidence="1" id="KW-0812">Transmembrane</keyword>